<dbReference type="HOGENOM" id="CLU_713023_0_0_0"/>
<evidence type="ECO:0000256" key="4">
    <source>
        <dbReference type="ARBA" id="ARBA00023163"/>
    </source>
</evidence>
<keyword evidence="5" id="KW-0472">Membrane</keyword>
<dbReference type="AlphaFoldDB" id="A0A081C6J0"/>
<keyword evidence="5" id="KW-0812">Transmembrane</keyword>
<keyword evidence="5" id="KW-1133">Transmembrane helix</keyword>
<protein>
    <submittedName>
        <fullName evidence="8">RNA polymerase, sigma-24 subunit, ECF subfamily</fullName>
    </submittedName>
</protein>
<dbReference type="Gene3D" id="1.10.10.1320">
    <property type="entry name" value="Anti-sigma factor, zinc-finger domain"/>
    <property type="match status" value="1"/>
</dbReference>
<keyword evidence="9" id="KW-1185">Reference proteome</keyword>
<evidence type="ECO:0000256" key="2">
    <source>
        <dbReference type="ARBA" id="ARBA00023082"/>
    </source>
</evidence>
<evidence type="ECO:0000259" key="6">
    <source>
        <dbReference type="Pfam" id="PF04542"/>
    </source>
</evidence>
<keyword evidence="3" id="KW-0238">DNA-binding</keyword>
<dbReference type="InterPro" id="IPR041916">
    <property type="entry name" value="Anti_sigma_zinc_sf"/>
</dbReference>
<dbReference type="STRING" id="1499967.U27_00086"/>
<dbReference type="GO" id="GO:0006352">
    <property type="term" value="P:DNA-templated transcription initiation"/>
    <property type="evidence" value="ECO:0007669"/>
    <property type="project" value="InterPro"/>
</dbReference>
<keyword evidence="4" id="KW-0804">Transcription</keyword>
<evidence type="ECO:0000259" key="7">
    <source>
        <dbReference type="Pfam" id="PF13490"/>
    </source>
</evidence>
<evidence type="ECO:0000313" key="8">
    <source>
        <dbReference type="EMBL" id="GAK60195.1"/>
    </source>
</evidence>
<evidence type="ECO:0000256" key="3">
    <source>
        <dbReference type="ARBA" id="ARBA00023125"/>
    </source>
</evidence>
<evidence type="ECO:0000256" key="1">
    <source>
        <dbReference type="ARBA" id="ARBA00023015"/>
    </source>
</evidence>
<sequence length="394" mass="45343">MSLTNETLQQLLHDHDRKQQVLLERCRNDDRQAFTQFVLKYQDTVFSYMLHKGQDHEDALKLTTAVFIEAFKHIATYQGERSPEVWLFTIAERQVQQVLRKRKTWRERFFPVRKPESPQKPETSLRERACQEIETLLLAYMDGELYESDILRVENHLAECVHCRQEYAQLQQTDSLLRLSSIKQAPSELRVQINAALDALQIAQQQPFWRKIADFCPLSGSQLAAIAASMAMIFSALVYYTQYQQLHTMRALLQQTQTRNGAAIDPSQAVPGGKFVILSGTITPESLSLQEARVAAGITSDPENTQIIFISGKREDLENAIEHRIHSMGWKIVTDQVYQEQQFTIRKITAEIPENSLTGFSQFLQQLKDVFESTGPPPELKTTLVEIYLVERQK</sequence>
<dbReference type="GO" id="GO:0003677">
    <property type="term" value="F:DNA binding"/>
    <property type="evidence" value="ECO:0007669"/>
    <property type="project" value="UniProtKB-KW"/>
</dbReference>
<feature type="transmembrane region" description="Helical" evidence="5">
    <location>
        <begin position="223"/>
        <end position="240"/>
    </location>
</feature>
<dbReference type="InterPro" id="IPR013325">
    <property type="entry name" value="RNA_pol_sigma_r2"/>
</dbReference>
<dbReference type="PANTHER" id="PTHR43133">
    <property type="entry name" value="RNA POLYMERASE ECF-TYPE SIGMA FACTO"/>
    <property type="match status" value="1"/>
</dbReference>
<keyword evidence="1" id="KW-0805">Transcription regulation</keyword>
<dbReference type="Pfam" id="PF13490">
    <property type="entry name" value="zf-HC2"/>
    <property type="match status" value="1"/>
</dbReference>
<reference evidence="8" key="1">
    <citation type="journal article" date="2015" name="PeerJ">
        <title>First genomic representation of candidate bacterial phylum KSB3 points to enhanced environmental sensing as a trigger of wastewater bulking.</title>
        <authorList>
            <person name="Sekiguchi Y."/>
            <person name="Ohashi A."/>
            <person name="Parks D.H."/>
            <person name="Yamauchi T."/>
            <person name="Tyson G.W."/>
            <person name="Hugenholtz P."/>
        </authorList>
    </citation>
    <scope>NUCLEOTIDE SEQUENCE [LARGE SCALE GENOMIC DNA]</scope>
</reference>
<dbReference type="Gene3D" id="1.10.1740.10">
    <property type="match status" value="1"/>
</dbReference>
<gene>
    <name evidence="8" type="ORF">U27_00086</name>
</gene>
<keyword evidence="2" id="KW-0731">Sigma factor</keyword>
<dbReference type="Proteomes" id="UP000030661">
    <property type="component" value="Unassembled WGS sequence"/>
</dbReference>
<feature type="domain" description="Putative zinc-finger" evidence="7">
    <location>
        <begin position="130"/>
        <end position="164"/>
    </location>
</feature>
<dbReference type="InterPro" id="IPR027383">
    <property type="entry name" value="Znf_put"/>
</dbReference>
<evidence type="ECO:0000313" key="9">
    <source>
        <dbReference type="Proteomes" id="UP000030661"/>
    </source>
</evidence>
<accession>A0A081C6J0</accession>
<dbReference type="SUPFAM" id="SSF88946">
    <property type="entry name" value="Sigma2 domain of RNA polymerase sigma factors"/>
    <property type="match status" value="1"/>
</dbReference>
<feature type="domain" description="RNA polymerase sigma-70 region 2" evidence="6">
    <location>
        <begin position="38"/>
        <end position="103"/>
    </location>
</feature>
<organism evidence="8">
    <name type="scientific">Vecturithrix granuli</name>
    <dbReference type="NCBI Taxonomy" id="1499967"/>
    <lineage>
        <taxon>Bacteria</taxon>
        <taxon>Candidatus Moduliflexota</taxon>
        <taxon>Candidatus Vecturitrichia</taxon>
        <taxon>Candidatus Vecturitrichales</taxon>
        <taxon>Candidatus Vecturitrichaceae</taxon>
        <taxon>Candidatus Vecturithrix</taxon>
    </lineage>
</organism>
<dbReference type="InterPro" id="IPR039425">
    <property type="entry name" value="RNA_pol_sigma-70-like"/>
</dbReference>
<name>A0A081C6J0_VECG1</name>
<dbReference type="PANTHER" id="PTHR43133:SF8">
    <property type="entry name" value="RNA POLYMERASE SIGMA FACTOR HI_1459-RELATED"/>
    <property type="match status" value="1"/>
</dbReference>
<proteinExistence type="predicted"/>
<dbReference type="EMBL" id="DF820472">
    <property type="protein sequence ID" value="GAK60195.1"/>
    <property type="molecule type" value="Genomic_DNA"/>
</dbReference>
<dbReference type="Pfam" id="PF04542">
    <property type="entry name" value="Sigma70_r2"/>
    <property type="match status" value="1"/>
</dbReference>
<evidence type="ECO:0000256" key="5">
    <source>
        <dbReference type="SAM" id="Phobius"/>
    </source>
</evidence>
<dbReference type="InterPro" id="IPR007627">
    <property type="entry name" value="RNA_pol_sigma70_r2"/>
</dbReference>
<dbReference type="GO" id="GO:0016987">
    <property type="term" value="F:sigma factor activity"/>
    <property type="evidence" value="ECO:0007669"/>
    <property type="project" value="UniProtKB-KW"/>
</dbReference>